<dbReference type="Proteomes" id="UP000604046">
    <property type="component" value="Unassembled WGS sequence"/>
</dbReference>
<feature type="transmembrane region" description="Helical" evidence="2">
    <location>
        <begin position="69"/>
        <end position="86"/>
    </location>
</feature>
<evidence type="ECO:0000256" key="2">
    <source>
        <dbReference type="SAM" id="Phobius"/>
    </source>
</evidence>
<evidence type="ECO:0000256" key="1">
    <source>
        <dbReference type="SAM" id="MobiDB-lite"/>
    </source>
</evidence>
<feature type="transmembrane region" description="Helical" evidence="2">
    <location>
        <begin position="271"/>
        <end position="291"/>
    </location>
</feature>
<feature type="domain" description="NHR" evidence="3">
    <location>
        <begin position="406"/>
        <end position="580"/>
    </location>
</feature>
<dbReference type="InterPro" id="IPR006573">
    <property type="entry name" value="NHR_dom"/>
</dbReference>
<evidence type="ECO:0000313" key="4">
    <source>
        <dbReference type="EMBL" id="CAE7242055.1"/>
    </source>
</evidence>
<dbReference type="InterPro" id="IPR043136">
    <property type="entry name" value="B30.2/SPRY_sf"/>
</dbReference>
<protein>
    <recommendedName>
        <fullName evidence="3">NHR domain-containing protein</fullName>
    </recommendedName>
</protein>
<accession>A0A812L767</accession>
<comment type="caution">
    <text evidence="4">The sequence shown here is derived from an EMBL/GenBank/DDBJ whole genome shotgun (WGS) entry which is preliminary data.</text>
</comment>
<feature type="transmembrane region" description="Helical" evidence="2">
    <location>
        <begin position="26"/>
        <end position="49"/>
    </location>
</feature>
<keyword evidence="2" id="KW-0472">Membrane</keyword>
<sequence>MNAADPIAHTGSGHAFVEIGRRTASAVHFVLILTGSLVLIQSFHTLTFFHQQGQWASLRDMARTSWQSYLLVLKFFLAPFLEAGFLDAWLPSQVDFDTWAVFVPGIMSLFLCFTASLGFSVMRRPGLPSRTLAYAVCAAVLLVSQVELVQALAEFSTWEEVPLAAAEEQKVEMQRQLFKASHASFVSMLDYKQCPMESADIVRCTLEKRVLPVVVAKEFCQPLDLPGRSSHKRVQACQKSAKALSMWSSPRERDELYCRCWSAAFDAILSLLEWAMLSWFICLLGVLLAIYTSIRPKLLSQGPAAHKEVLGCVGLSAAAIIWKVFLGVEDSRLGGREREKGNLETWGSKGRIGFLLMAATMGRMGRMGSEMALGSRFTFRIPRAVSTGCLTCLVESESNLISGLQGLGFHRRASSESLVLSGHSQATASRKGVPRGIAIARAPCPVRGSSTTLGWAFSLLIADVDSGLSSGLWVGLTMTSPDSLALRPDVDFAADVPDSVVAGGEGTLWDGSECQYISWDTSQLQVGDQVHVFLSAAGEFQVRVNGKSVAGCQVWLPLRGPFYPLVELRGSTKAVELVRESLGSAAEEPRPVPQAMPEVCQPGCEQDGNTSQQPGRRARSATPSRRSRTTLEPKVEDGQHEDPRLWATVRDCLARPQNYDQVFHAVCALLCEARARSEMACSSAWVRRSAPACSVRPRPSAARRSSGACAKS</sequence>
<proteinExistence type="predicted"/>
<reference evidence="4" key="1">
    <citation type="submission" date="2021-02" db="EMBL/GenBank/DDBJ databases">
        <authorList>
            <person name="Dougan E. K."/>
            <person name="Rhodes N."/>
            <person name="Thang M."/>
            <person name="Chan C."/>
        </authorList>
    </citation>
    <scope>NUCLEOTIDE SEQUENCE</scope>
</reference>
<dbReference type="Gene3D" id="2.60.120.920">
    <property type="match status" value="1"/>
</dbReference>
<keyword evidence="2" id="KW-0812">Transmembrane</keyword>
<evidence type="ECO:0000259" key="3">
    <source>
        <dbReference type="PROSITE" id="PS51065"/>
    </source>
</evidence>
<feature type="region of interest" description="Disordered" evidence="1">
    <location>
        <begin position="692"/>
        <end position="712"/>
    </location>
</feature>
<feature type="transmembrane region" description="Helical" evidence="2">
    <location>
        <begin position="98"/>
        <end position="119"/>
    </location>
</feature>
<dbReference type="AlphaFoldDB" id="A0A812L767"/>
<evidence type="ECO:0000313" key="5">
    <source>
        <dbReference type="Proteomes" id="UP000604046"/>
    </source>
</evidence>
<dbReference type="OrthoDB" id="440589at2759"/>
<dbReference type="Pfam" id="PF07177">
    <property type="entry name" value="Neuralized"/>
    <property type="match status" value="1"/>
</dbReference>
<dbReference type="PROSITE" id="PS51065">
    <property type="entry name" value="NHR"/>
    <property type="match status" value="1"/>
</dbReference>
<dbReference type="EMBL" id="CAJNDS010000957">
    <property type="protein sequence ID" value="CAE7242055.1"/>
    <property type="molecule type" value="Genomic_DNA"/>
</dbReference>
<keyword evidence="5" id="KW-1185">Reference proteome</keyword>
<name>A0A812L767_9DINO</name>
<feature type="region of interest" description="Disordered" evidence="1">
    <location>
        <begin position="583"/>
        <end position="642"/>
    </location>
</feature>
<gene>
    <name evidence="4" type="ORF">SNAT2548_LOCUS11059</name>
</gene>
<feature type="compositionally biased region" description="Basic and acidic residues" evidence="1">
    <location>
        <begin position="629"/>
        <end position="642"/>
    </location>
</feature>
<organism evidence="4 5">
    <name type="scientific">Symbiodinium natans</name>
    <dbReference type="NCBI Taxonomy" id="878477"/>
    <lineage>
        <taxon>Eukaryota</taxon>
        <taxon>Sar</taxon>
        <taxon>Alveolata</taxon>
        <taxon>Dinophyceae</taxon>
        <taxon>Suessiales</taxon>
        <taxon>Symbiodiniaceae</taxon>
        <taxon>Symbiodinium</taxon>
    </lineage>
</organism>
<keyword evidence="2" id="KW-1133">Transmembrane helix</keyword>